<organism evidence="3 4">
    <name type="scientific">Speluncibacter jeojiensis</name>
    <dbReference type="NCBI Taxonomy" id="2710754"/>
    <lineage>
        <taxon>Bacteria</taxon>
        <taxon>Bacillati</taxon>
        <taxon>Actinomycetota</taxon>
        <taxon>Actinomycetes</taxon>
        <taxon>Mycobacteriales</taxon>
        <taxon>Speluncibacteraceae</taxon>
        <taxon>Speluncibacter</taxon>
    </lineage>
</organism>
<dbReference type="Proteomes" id="UP001152755">
    <property type="component" value="Unassembled WGS sequence"/>
</dbReference>
<dbReference type="SUPFAM" id="SSF50037">
    <property type="entry name" value="C-terminal domain of transcriptional repressors"/>
    <property type="match status" value="1"/>
</dbReference>
<dbReference type="Gene3D" id="2.30.30.90">
    <property type="match status" value="1"/>
</dbReference>
<protein>
    <submittedName>
        <fullName evidence="3">Ferrous iron transport protein A</fullName>
    </submittedName>
</protein>
<sequence>MNLPRRRGGTGLAAAQVGVLVRLGAVEVDGTERLRLAEFGLRPGAVVTVLSHTAGGGRLVGFGANRIVLDRRTAGRLTVEGVA</sequence>
<dbReference type="RefSeq" id="WP_332519389.1">
    <property type="nucleotide sequence ID" value="NZ_JANRHA010000002.1"/>
</dbReference>
<accession>A0A9X4M2I3</accession>
<name>A0A9X4M2I3_9ACTN</name>
<feature type="domain" description="Ferrous iron transporter FeoA-like" evidence="2">
    <location>
        <begin position="10"/>
        <end position="81"/>
    </location>
</feature>
<dbReference type="SMART" id="SM00899">
    <property type="entry name" value="FeoA"/>
    <property type="match status" value="1"/>
</dbReference>
<dbReference type="AlphaFoldDB" id="A0A9X4M2I3"/>
<evidence type="ECO:0000256" key="1">
    <source>
        <dbReference type="ARBA" id="ARBA00023004"/>
    </source>
</evidence>
<dbReference type="InterPro" id="IPR008988">
    <property type="entry name" value="Transcriptional_repressor_C"/>
</dbReference>
<comment type="caution">
    <text evidence="3">The sequence shown here is derived from an EMBL/GenBank/DDBJ whole genome shotgun (WGS) entry which is preliminary data.</text>
</comment>
<keyword evidence="1" id="KW-0408">Iron</keyword>
<gene>
    <name evidence="3" type="ORF">NVS88_05505</name>
</gene>
<reference evidence="3" key="1">
    <citation type="submission" date="2022-08" db="EMBL/GenBank/DDBJ databases">
        <title>Genome analysis of Corynebacteriales strain.</title>
        <authorList>
            <person name="Lee S.D."/>
        </authorList>
    </citation>
    <scope>NUCLEOTIDE SEQUENCE</scope>
    <source>
        <strain evidence="3">D3-21</strain>
    </source>
</reference>
<evidence type="ECO:0000259" key="2">
    <source>
        <dbReference type="SMART" id="SM00899"/>
    </source>
</evidence>
<dbReference type="InterPro" id="IPR038157">
    <property type="entry name" value="FeoA_core_dom"/>
</dbReference>
<dbReference type="GO" id="GO:0046914">
    <property type="term" value="F:transition metal ion binding"/>
    <property type="evidence" value="ECO:0007669"/>
    <property type="project" value="InterPro"/>
</dbReference>
<dbReference type="Pfam" id="PF04023">
    <property type="entry name" value="FeoA"/>
    <property type="match status" value="1"/>
</dbReference>
<proteinExistence type="predicted"/>
<evidence type="ECO:0000313" key="3">
    <source>
        <dbReference type="EMBL" id="MDG3014013.1"/>
    </source>
</evidence>
<dbReference type="InterPro" id="IPR007167">
    <property type="entry name" value="Fe-transptr_FeoA-like"/>
</dbReference>
<dbReference type="EMBL" id="JANRHA010000002">
    <property type="protein sequence ID" value="MDG3014013.1"/>
    <property type="molecule type" value="Genomic_DNA"/>
</dbReference>
<keyword evidence="4" id="KW-1185">Reference proteome</keyword>
<evidence type="ECO:0000313" key="4">
    <source>
        <dbReference type="Proteomes" id="UP001152755"/>
    </source>
</evidence>